<accession>A0A068NYD5</accession>
<dbReference type="KEGG" id="fgi:OP10G_4667"/>
<feature type="transmembrane region" description="Helical" evidence="1">
    <location>
        <begin position="27"/>
        <end position="47"/>
    </location>
</feature>
<dbReference type="STRING" id="661478.OP10G_4667"/>
<feature type="transmembrane region" description="Helical" evidence="1">
    <location>
        <begin position="67"/>
        <end position="86"/>
    </location>
</feature>
<keyword evidence="1" id="KW-0812">Transmembrane</keyword>
<dbReference type="AlphaFoldDB" id="A0A068NYD5"/>
<feature type="transmembrane region" description="Helical" evidence="1">
    <location>
        <begin position="150"/>
        <end position="169"/>
    </location>
</feature>
<proteinExistence type="predicted"/>
<dbReference type="EMBL" id="CP007139">
    <property type="protein sequence ID" value="AIE88035.1"/>
    <property type="molecule type" value="Genomic_DNA"/>
</dbReference>
<reference evidence="2 3" key="1">
    <citation type="journal article" date="2014" name="PLoS ONE">
        <title>The first complete genome sequence of the class fimbriimonadia in the phylum armatimonadetes.</title>
        <authorList>
            <person name="Hu Z.Y."/>
            <person name="Wang Y.Z."/>
            <person name="Im W.T."/>
            <person name="Wang S.Y."/>
            <person name="Zhao G.P."/>
            <person name="Zheng H.J."/>
            <person name="Quan Z.X."/>
        </authorList>
    </citation>
    <scope>NUCLEOTIDE SEQUENCE [LARGE SCALE GENOMIC DNA]</scope>
    <source>
        <strain evidence="2">Gsoil 348</strain>
    </source>
</reference>
<organism evidence="2 3">
    <name type="scientific">Fimbriimonas ginsengisoli Gsoil 348</name>
    <dbReference type="NCBI Taxonomy" id="661478"/>
    <lineage>
        <taxon>Bacteria</taxon>
        <taxon>Bacillati</taxon>
        <taxon>Armatimonadota</taxon>
        <taxon>Fimbriimonadia</taxon>
        <taxon>Fimbriimonadales</taxon>
        <taxon>Fimbriimonadaceae</taxon>
        <taxon>Fimbriimonas</taxon>
    </lineage>
</organism>
<dbReference type="HOGENOM" id="CLU_084473_0_0_0"/>
<keyword evidence="1" id="KW-1133">Transmembrane helix</keyword>
<protein>
    <submittedName>
        <fullName evidence="2">Uncharacterized protein</fullName>
    </submittedName>
</protein>
<dbReference type="Proteomes" id="UP000027982">
    <property type="component" value="Chromosome"/>
</dbReference>
<evidence type="ECO:0000313" key="3">
    <source>
        <dbReference type="Proteomes" id="UP000027982"/>
    </source>
</evidence>
<sequence length="228" mass="25905">MGAGVLATIGLYTVLYRENKFYRFWEHVFLGLASGWALVILWTESLYSPWWLKMVGTTTEAGQPATMGYWPYVLLLPIGLMGYLVFHPKHNWISRIPIGVILGLYSGQQFSAWQTRYLPQIQNSIKPIVPTGTFLKTAQTAPGTLTWSQALTNLIFVVTVLSVLSYFLFSIDVKNRLLKNSTTLGRWLLMIGFGAIFGSTVMMRFTLLIDRMFFVWIEFVKNGLFGHG</sequence>
<evidence type="ECO:0000256" key="1">
    <source>
        <dbReference type="SAM" id="Phobius"/>
    </source>
</evidence>
<feature type="transmembrane region" description="Helical" evidence="1">
    <location>
        <begin position="189"/>
        <end position="209"/>
    </location>
</feature>
<gene>
    <name evidence="2" type="ORF">OP10G_4667</name>
</gene>
<name>A0A068NYD5_FIMGI</name>
<keyword evidence="3" id="KW-1185">Reference proteome</keyword>
<keyword evidence="1" id="KW-0472">Membrane</keyword>
<evidence type="ECO:0000313" key="2">
    <source>
        <dbReference type="EMBL" id="AIE88035.1"/>
    </source>
</evidence>